<protein>
    <submittedName>
        <fullName evidence="1">Regulatory protein GemA</fullName>
    </submittedName>
</protein>
<accession>A0A3G8M7B4</accession>
<dbReference type="AlphaFoldDB" id="A0A3G8M7B4"/>
<dbReference type="EMBL" id="CP034086">
    <property type="protein sequence ID" value="AZG77185.1"/>
    <property type="molecule type" value="Genomic_DNA"/>
</dbReference>
<name>A0A3G8M7B4_9HYPH</name>
<gene>
    <name evidence="1" type="ORF">EHO51_10805</name>
</gene>
<dbReference type="Pfam" id="PF06252">
    <property type="entry name" value="GemA"/>
    <property type="match status" value="1"/>
</dbReference>
<evidence type="ECO:0000313" key="2">
    <source>
        <dbReference type="Proteomes" id="UP000273982"/>
    </source>
</evidence>
<sequence>MLNAKQLRLVQIVKRQLALDEETYRHLLREAAGVESAKDLDNVGLNAFVREAKRLGFRHTSATSFGARRGMATPKQVAVIRKLWEEWSTIDGSEKALNAWIERSYGVSALRFLSLDAAGKAINGLRAMIRRMAETADQSSDRSA</sequence>
<dbReference type="Proteomes" id="UP000273982">
    <property type="component" value="Chromosome"/>
</dbReference>
<proteinExistence type="predicted"/>
<dbReference type="KEGG" id="mros:EHO51_10805"/>
<evidence type="ECO:0000313" key="1">
    <source>
        <dbReference type="EMBL" id="AZG77185.1"/>
    </source>
</evidence>
<dbReference type="InterPro" id="IPR009363">
    <property type="entry name" value="Phage_Mu_Gp16"/>
</dbReference>
<organism evidence="1 2">
    <name type="scientific">Methylocystis rosea</name>
    <dbReference type="NCBI Taxonomy" id="173366"/>
    <lineage>
        <taxon>Bacteria</taxon>
        <taxon>Pseudomonadati</taxon>
        <taxon>Pseudomonadota</taxon>
        <taxon>Alphaproteobacteria</taxon>
        <taxon>Hyphomicrobiales</taxon>
        <taxon>Methylocystaceae</taxon>
        <taxon>Methylocystis</taxon>
    </lineage>
</organism>
<reference evidence="1 2" key="1">
    <citation type="submission" date="2018-11" db="EMBL/GenBank/DDBJ databases">
        <title>Genome squencing of methanotrophic bacteria isolated from alkaline groundwater in Korea.</title>
        <authorList>
            <person name="Nguyen L.N."/>
        </authorList>
    </citation>
    <scope>NUCLEOTIDE SEQUENCE [LARGE SCALE GENOMIC DNA]</scope>
    <source>
        <strain evidence="1 2">GW6</strain>
    </source>
</reference>
<dbReference type="RefSeq" id="WP_124738908.1">
    <property type="nucleotide sequence ID" value="NZ_CP034086.1"/>
</dbReference>